<dbReference type="Proteomes" id="UP000252081">
    <property type="component" value="Unassembled WGS sequence"/>
</dbReference>
<dbReference type="AlphaFoldDB" id="A0A366L1N3"/>
<proteinExistence type="predicted"/>
<protein>
    <recommendedName>
        <fullName evidence="3">PIN domain-containing protein</fullName>
    </recommendedName>
</protein>
<gene>
    <name evidence="1" type="ORF">DRW42_09410</name>
</gene>
<dbReference type="RefSeq" id="WP_113948571.1">
    <property type="nucleotide sequence ID" value="NZ_QNQU01000007.1"/>
</dbReference>
<reference evidence="1 2" key="1">
    <citation type="submission" date="2018-07" db="EMBL/GenBank/DDBJ databases">
        <title>A draft genome of a endophytic bacteria, a new species of Pedobacter.</title>
        <authorList>
            <person name="Zhang Z.D."/>
            <person name="Chen Z.J."/>
        </authorList>
    </citation>
    <scope>NUCLEOTIDE SEQUENCE [LARGE SCALE GENOMIC DNA]</scope>
    <source>
        <strain evidence="1 2">RS10</strain>
    </source>
</reference>
<evidence type="ECO:0008006" key="3">
    <source>
        <dbReference type="Google" id="ProtNLM"/>
    </source>
</evidence>
<name>A0A366L1N3_9SPHI</name>
<dbReference type="Gene3D" id="3.40.50.1010">
    <property type="entry name" value="5'-nuclease"/>
    <property type="match status" value="1"/>
</dbReference>
<keyword evidence="2" id="KW-1185">Reference proteome</keyword>
<sequence>MAKNFTALKDFEPKGSHSYIIDTNMWVYLFSPIGSTQLKLQESIGKFIENCQRVNAKLVITSFIVAEFFHVTLGFSFDDWVREQKSSSTFKIKKDYRPTNEYKESIEFITSTIGKICEIATPQQDKFETINLNNILKNCFHAEFFDNHTLELSNENGWIIVTNDRDLLDHPDRKAMIVMPG</sequence>
<evidence type="ECO:0000313" key="1">
    <source>
        <dbReference type="EMBL" id="RBQ07811.1"/>
    </source>
</evidence>
<organism evidence="1 2">
    <name type="scientific">Pedobacter miscanthi</name>
    <dbReference type="NCBI Taxonomy" id="2259170"/>
    <lineage>
        <taxon>Bacteria</taxon>
        <taxon>Pseudomonadati</taxon>
        <taxon>Bacteroidota</taxon>
        <taxon>Sphingobacteriia</taxon>
        <taxon>Sphingobacteriales</taxon>
        <taxon>Sphingobacteriaceae</taxon>
        <taxon>Pedobacter</taxon>
    </lineage>
</organism>
<comment type="caution">
    <text evidence="1">The sequence shown here is derived from an EMBL/GenBank/DDBJ whole genome shotgun (WGS) entry which is preliminary data.</text>
</comment>
<dbReference type="InterPro" id="IPR029060">
    <property type="entry name" value="PIN-like_dom_sf"/>
</dbReference>
<evidence type="ECO:0000313" key="2">
    <source>
        <dbReference type="Proteomes" id="UP000252081"/>
    </source>
</evidence>
<dbReference type="SUPFAM" id="SSF88723">
    <property type="entry name" value="PIN domain-like"/>
    <property type="match status" value="1"/>
</dbReference>
<accession>A0A366L1N3</accession>
<dbReference type="OrthoDB" id="839053at2"/>
<dbReference type="EMBL" id="QNQU01000007">
    <property type="protein sequence ID" value="RBQ07811.1"/>
    <property type="molecule type" value="Genomic_DNA"/>
</dbReference>